<feature type="non-terminal residue" evidence="1">
    <location>
        <position position="1"/>
    </location>
</feature>
<accession>J9F3L5</accession>
<name>J9F3L5_9ZZZZ</name>
<dbReference type="AlphaFoldDB" id="J9F3L5"/>
<organism evidence="1">
    <name type="scientific">gut metagenome</name>
    <dbReference type="NCBI Taxonomy" id="749906"/>
    <lineage>
        <taxon>unclassified sequences</taxon>
        <taxon>metagenomes</taxon>
        <taxon>organismal metagenomes</taxon>
    </lineage>
</organism>
<reference evidence="1" key="1">
    <citation type="journal article" date="2012" name="PLoS ONE">
        <title>Gene sets for utilization of primary and secondary nutrition supplies in the distal gut of endangered iberian lynx.</title>
        <authorList>
            <person name="Alcaide M."/>
            <person name="Messina E."/>
            <person name="Richter M."/>
            <person name="Bargiela R."/>
            <person name="Peplies J."/>
            <person name="Huws S.A."/>
            <person name="Newbold C.J."/>
            <person name="Golyshin P.N."/>
            <person name="Simon M.A."/>
            <person name="Lopez G."/>
            <person name="Yakimov M.M."/>
            <person name="Ferrer M."/>
        </authorList>
    </citation>
    <scope>NUCLEOTIDE SEQUENCE</scope>
</reference>
<dbReference type="EMBL" id="AMCI01009704">
    <property type="protein sequence ID" value="EJW89103.1"/>
    <property type="molecule type" value="Genomic_DNA"/>
</dbReference>
<gene>
    <name evidence="1" type="ORF">EVA_22790</name>
</gene>
<sequence>EVTLDFDHEFIPAEKYDALYSYKKARGYFPGVATIGGMIVGIENRDGNANVKFHQSNTLEHIFARLEKRNIK</sequence>
<protein>
    <submittedName>
        <fullName evidence="1">Uncharacterized protein</fullName>
    </submittedName>
</protein>
<comment type="caution">
    <text evidence="1">The sequence shown here is derived from an EMBL/GenBank/DDBJ whole genome shotgun (WGS) entry which is preliminary data.</text>
</comment>
<feature type="non-terminal residue" evidence="1">
    <location>
        <position position="72"/>
    </location>
</feature>
<evidence type="ECO:0000313" key="1">
    <source>
        <dbReference type="EMBL" id="EJW89103.1"/>
    </source>
</evidence>
<proteinExistence type="predicted"/>